<dbReference type="EMBL" id="WBVO01000006">
    <property type="protein sequence ID" value="KAB2810023.1"/>
    <property type="molecule type" value="Genomic_DNA"/>
</dbReference>
<dbReference type="AlphaFoldDB" id="A0A6N6RH00"/>
<name>A0A6N6RH00_9FLAO</name>
<organism evidence="1 2">
    <name type="scientific">Phaeocystidibacter luteus</name>
    <dbReference type="NCBI Taxonomy" id="911197"/>
    <lineage>
        <taxon>Bacteria</taxon>
        <taxon>Pseudomonadati</taxon>
        <taxon>Bacteroidota</taxon>
        <taxon>Flavobacteriia</taxon>
        <taxon>Flavobacteriales</taxon>
        <taxon>Phaeocystidibacteraceae</taxon>
        <taxon>Phaeocystidibacter</taxon>
    </lineage>
</organism>
<evidence type="ECO:0000313" key="2">
    <source>
        <dbReference type="Proteomes" id="UP000468650"/>
    </source>
</evidence>
<protein>
    <submittedName>
        <fullName evidence="1">Uncharacterized protein</fullName>
    </submittedName>
</protein>
<proteinExistence type="predicted"/>
<dbReference type="Proteomes" id="UP000468650">
    <property type="component" value="Unassembled WGS sequence"/>
</dbReference>
<accession>A0A6N6RH00</accession>
<sequence>MNKEELRKYILEGVVTDLSHAFRSYYSYNRIAGRAKQVNNSSKHWKDLFATHQKQAFREMVISLSRVYDKKRGKNKTVCLDSVLSLCADKSESLPINEPYQVQELMRQERWLANHTSLALETSSSRLIELLQLYHEQQIINEPLASIITYMKSFRDKALAHRDLDYIAENHSIPNYLNLARHAMYMSSILGIAFEGVSYGFGDDDSLVEDDARRGSIYIDRCLDELLDTEGNSK</sequence>
<gene>
    <name evidence="1" type="ORF">F8C67_09080</name>
</gene>
<evidence type="ECO:0000313" key="1">
    <source>
        <dbReference type="EMBL" id="KAB2810023.1"/>
    </source>
</evidence>
<comment type="caution">
    <text evidence="1">The sequence shown here is derived from an EMBL/GenBank/DDBJ whole genome shotgun (WGS) entry which is preliminary data.</text>
</comment>
<dbReference type="RefSeq" id="WP_151667524.1">
    <property type="nucleotide sequence ID" value="NZ_WBVO01000006.1"/>
</dbReference>
<reference evidence="1 2" key="1">
    <citation type="submission" date="2019-09" db="EMBL/GenBank/DDBJ databases">
        <title>Genomes of family Cryomorphaceae.</title>
        <authorList>
            <person name="Bowman J.P."/>
        </authorList>
    </citation>
    <scope>NUCLEOTIDE SEQUENCE [LARGE SCALE GENOMIC DNA]</scope>
    <source>
        <strain evidence="1 2">LMG 25704</strain>
    </source>
</reference>
<keyword evidence="2" id="KW-1185">Reference proteome</keyword>